<evidence type="ECO:0000256" key="6">
    <source>
        <dbReference type="ARBA" id="ARBA00022694"/>
    </source>
</evidence>
<dbReference type="PANTHER" id="PTHR23245">
    <property type="entry name" value="TRNA METHYLTRANSFERASE"/>
    <property type="match status" value="1"/>
</dbReference>
<dbReference type="GO" id="GO:0052906">
    <property type="term" value="F:tRNA (guanine(37)-N1)-methyltransferase activity"/>
    <property type="evidence" value="ECO:0007669"/>
    <property type="project" value="UniProtKB-EC"/>
</dbReference>
<evidence type="ECO:0000256" key="4">
    <source>
        <dbReference type="ARBA" id="ARBA00022679"/>
    </source>
</evidence>
<keyword evidence="3" id="KW-0489">Methyltransferase</keyword>
<protein>
    <submittedName>
        <fullName evidence="10">tRNA (Guanine(37)-N1)-methyltransferase-like</fullName>
    </submittedName>
</protein>
<evidence type="ECO:0000256" key="7">
    <source>
        <dbReference type="ARBA" id="ARBA00047783"/>
    </source>
</evidence>
<dbReference type="GO" id="GO:0070901">
    <property type="term" value="P:mitochondrial tRNA methylation"/>
    <property type="evidence" value="ECO:0007669"/>
    <property type="project" value="UniProtKB-ARBA"/>
</dbReference>
<dbReference type="PANTHER" id="PTHR23245:SF36">
    <property type="entry name" value="TRNA (GUANINE(37)-N1)-METHYLTRANSFERASE"/>
    <property type="match status" value="1"/>
</dbReference>
<sequence>MTTIYQMTHQKQNVETQVAEITLNANDLKYEKLLSKILPSNITAPFAFETIGHIIHLNFKDEILPYKYLIAEYLLKKHKNIRTVVNKVNKITSMFRECPFELLAGEPVNEDGRELIKKSEFKRRKYCEDQVVYYIMNLPKTAMEFLDSFTGAEKRF</sequence>
<evidence type="ECO:0000313" key="9">
    <source>
        <dbReference type="Proteomes" id="UP000515146"/>
    </source>
</evidence>
<dbReference type="Gene3D" id="3.30.300.110">
    <property type="entry name" value="Met-10+ protein-like domains"/>
    <property type="match status" value="1"/>
</dbReference>
<dbReference type="GO" id="GO:0005739">
    <property type="term" value="C:mitochondrion"/>
    <property type="evidence" value="ECO:0007669"/>
    <property type="project" value="GOC"/>
</dbReference>
<dbReference type="InterPro" id="IPR030382">
    <property type="entry name" value="MeTrfase_TRM5/TYW2"/>
</dbReference>
<dbReference type="FunFam" id="3.30.300.110:FF:000001">
    <property type="entry name" value="tRNA (guanine(37)-N1)-methyltransferase"/>
    <property type="match status" value="1"/>
</dbReference>
<keyword evidence="4" id="KW-0808">Transferase</keyword>
<evidence type="ECO:0000256" key="1">
    <source>
        <dbReference type="ARBA" id="ARBA00009775"/>
    </source>
</evidence>
<evidence type="ECO:0000313" key="10">
    <source>
        <dbReference type="RefSeq" id="XP_027193628.1"/>
    </source>
</evidence>
<dbReference type="AlphaFoldDB" id="A0A6P6XLK2"/>
<evidence type="ECO:0000256" key="5">
    <source>
        <dbReference type="ARBA" id="ARBA00022691"/>
    </source>
</evidence>
<feature type="domain" description="SAM-dependent methyltransferase TRM5/TYW2-type" evidence="8">
    <location>
        <begin position="48"/>
        <end position="107"/>
    </location>
</feature>
<evidence type="ECO:0000256" key="3">
    <source>
        <dbReference type="ARBA" id="ARBA00022603"/>
    </source>
</evidence>
<dbReference type="OrthoDB" id="408788at2759"/>
<keyword evidence="2" id="KW-0963">Cytoplasm</keyword>
<dbReference type="InterPro" id="IPR056744">
    <property type="entry name" value="TRM5/TYW2-like_N"/>
</dbReference>
<dbReference type="RefSeq" id="XP_027193628.1">
    <property type="nucleotide sequence ID" value="XM_027337827.1"/>
</dbReference>
<keyword evidence="6" id="KW-0819">tRNA processing</keyword>
<dbReference type="SUPFAM" id="SSF53335">
    <property type="entry name" value="S-adenosyl-L-methionine-dependent methyltransferases"/>
    <property type="match status" value="1"/>
</dbReference>
<name>A0A6P6XLK2_DERPT</name>
<reference evidence="10" key="1">
    <citation type="submission" date="2025-08" db="UniProtKB">
        <authorList>
            <consortium name="RefSeq"/>
        </authorList>
    </citation>
    <scope>IDENTIFICATION</scope>
    <source>
        <strain evidence="10">Airmid</strain>
    </source>
</reference>
<dbReference type="InterPro" id="IPR029063">
    <property type="entry name" value="SAM-dependent_MTases_sf"/>
</dbReference>
<proteinExistence type="inferred from homology"/>
<organism evidence="9 10">
    <name type="scientific">Dermatophagoides pteronyssinus</name>
    <name type="common">European house dust mite</name>
    <dbReference type="NCBI Taxonomy" id="6956"/>
    <lineage>
        <taxon>Eukaryota</taxon>
        <taxon>Metazoa</taxon>
        <taxon>Ecdysozoa</taxon>
        <taxon>Arthropoda</taxon>
        <taxon>Chelicerata</taxon>
        <taxon>Arachnida</taxon>
        <taxon>Acari</taxon>
        <taxon>Acariformes</taxon>
        <taxon>Sarcoptiformes</taxon>
        <taxon>Astigmata</taxon>
        <taxon>Psoroptidia</taxon>
        <taxon>Analgoidea</taxon>
        <taxon>Pyroglyphidae</taxon>
        <taxon>Dermatophagoidinae</taxon>
        <taxon>Dermatophagoides</taxon>
    </lineage>
</organism>
<dbReference type="Pfam" id="PF25133">
    <property type="entry name" value="TYW2_N_2"/>
    <property type="match status" value="1"/>
</dbReference>
<accession>A0A6P6XLK2</accession>
<keyword evidence="9" id="KW-1185">Reference proteome</keyword>
<dbReference type="Proteomes" id="UP000515146">
    <property type="component" value="Unplaced"/>
</dbReference>
<dbReference type="KEGG" id="dpte:113788364"/>
<keyword evidence="5" id="KW-0949">S-adenosyl-L-methionine</keyword>
<comment type="catalytic activity">
    <reaction evidence="7">
        <text>guanosine(37) in tRNA + S-adenosyl-L-methionine = N(1)-methylguanosine(37) in tRNA + S-adenosyl-L-homocysteine + H(+)</text>
        <dbReference type="Rhea" id="RHEA:36899"/>
        <dbReference type="Rhea" id="RHEA-COMP:10145"/>
        <dbReference type="Rhea" id="RHEA-COMP:10147"/>
        <dbReference type="ChEBI" id="CHEBI:15378"/>
        <dbReference type="ChEBI" id="CHEBI:57856"/>
        <dbReference type="ChEBI" id="CHEBI:59789"/>
        <dbReference type="ChEBI" id="CHEBI:73542"/>
        <dbReference type="ChEBI" id="CHEBI:74269"/>
        <dbReference type="EC" id="2.1.1.228"/>
    </reaction>
</comment>
<dbReference type="InParanoid" id="A0A6P6XLK2"/>
<evidence type="ECO:0000259" key="8">
    <source>
        <dbReference type="PROSITE" id="PS51684"/>
    </source>
</evidence>
<dbReference type="PROSITE" id="PS51684">
    <property type="entry name" value="SAM_MT_TRM5_TYW2"/>
    <property type="match status" value="1"/>
</dbReference>
<dbReference type="GO" id="GO:0002939">
    <property type="term" value="P:tRNA N1-guanine methylation"/>
    <property type="evidence" value="ECO:0007669"/>
    <property type="project" value="TreeGrafter"/>
</dbReference>
<evidence type="ECO:0000256" key="2">
    <source>
        <dbReference type="ARBA" id="ARBA00022490"/>
    </source>
</evidence>
<comment type="similarity">
    <text evidence="1">Belongs to the class I-like SAM-binding methyltransferase superfamily. TRM5/TYW2 family.</text>
</comment>
<gene>
    <name evidence="10" type="primary">LOC113788364</name>
</gene>